<protein>
    <submittedName>
        <fullName evidence="3">Uncharacterized protein</fullName>
    </submittedName>
</protein>
<accession>A0A7S2ZP73</accession>
<dbReference type="EMBL" id="HBHW01019104">
    <property type="protein sequence ID" value="CAE0046739.1"/>
    <property type="molecule type" value="Transcribed_RNA"/>
</dbReference>
<evidence type="ECO:0000256" key="1">
    <source>
        <dbReference type="SAM" id="MobiDB-lite"/>
    </source>
</evidence>
<evidence type="ECO:0000313" key="4">
    <source>
        <dbReference type="EMBL" id="CAE0046737.1"/>
    </source>
</evidence>
<feature type="region of interest" description="Disordered" evidence="1">
    <location>
        <begin position="161"/>
        <end position="208"/>
    </location>
</feature>
<sequence>MYRVSRMKGADGCFRREVWDGSGGVRNFHASSVRERKKRFVLTRFPKLQRRVYPHDHKELLKNLRTAYAPPVGWSFQNEMEVQRYKPTNEDFRNEYGFLMLKNPAKISDMKDADQRLDPILKEQGLEYAFDLPTQEEIDRIGGDLDPAKRIHEKNMNLEVSFHKEKVDSSSRREHSEDSEDARSFESENVRGQRTQRTAKSPKDDINPEDLEAAALDELLLRTTDDGRVSTDLKEVVSHSVWRRRLELAETSVMIRIFFQRRHRNSDSYLELLLMLRSYFRGKDALAVLQSMLSDRIIITPEHLCHAGAAAAQAGCTDDIERMFYLFRGNPEKPVSPLVDPSRISVHDWMVQCLADSKAKNADVDGIINIMLTLKNRVSLFKPKKLHPGSLGNQEQALAASDFESDTGGILGESPASAGSALEEIEGYEMGLQEASILDSSLESYVAAQQPTDSGDALLDGAEEHGALVEEEEFKHPPMPRGKAYTALETRRRVERDMLWEDTGRVDNPFGEDQVVFELKPGVEQDIHTIPWHNLHRSDRLWSALITAFGNNSDHLGARLAYGWHQRFNPEQALSMDAYEALLSADNNANDSTLNNQFGWGVWQEILRFQLEPSVGVVVQILQACDEDHAKQVYDHLATIGFQIGPRIYRSQLKSIVRSPAKTPDDIANESEQKFSEIVDHCGGFGFVGVDVFGEFMNNLAKACRRRVLEKRLNELEFGMDDEEGEDKFDKLADEDGEVEELNKPLTDLEKGDVVMRLFSQTKIPIGEGRVLLSHYIALHLWSGEFDKAVELQRKYFSPNGGLEPPRAMMYSWALYLDNDPDTISLDYIKEAYNILQRSGLEWEERSLLSFSRALCLQKDYKAAADAAYQLQYVQSRSRRNRVREFLLQLSKLVDDPDEFVARMNAFGYNLDMSRHWPKGLRRTEKEPLTLQGINWWRGSMVGSQRKFDVSVQ</sequence>
<gene>
    <name evidence="2" type="ORF">RMAR00112_LOCUS14713</name>
    <name evidence="3" type="ORF">RMAR00112_LOCUS14715</name>
    <name evidence="4" type="ORF">RMAR00112_LOCUS14716</name>
    <name evidence="5" type="ORF">RMAR00112_LOCUS14718</name>
</gene>
<proteinExistence type="predicted"/>
<dbReference type="AlphaFoldDB" id="A0A7S2ZP73"/>
<evidence type="ECO:0000313" key="5">
    <source>
        <dbReference type="EMBL" id="CAE0046739.1"/>
    </source>
</evidence>
<evidence type="ECO:0000313" key="3">
    <source>
        <dbReference type="EMBL" id="CAE0046736.1"/>
    </source>
</evidence>
<dbReference type="EMBL" id="HBHW01019102">
    <property type="protein sequence ID" value="CAE0046737.1"/>
    <property type="molecule type" value="Transcribed_RNA"/>
</dbReference>
<reference evidence="3" key="1">
    <citation type="submission" date="2021-01" db="EMBL/GenBank/DDBJ databases">
        <authorList>
            <person name="Corre E."/>
            <person name="Pelletier E."/>
            <person name="Niang G."/>
            <person name="Scheremetjew M."/>
            <person name="Finn R."/>
            <person name="Kale V."/>
            <person name="Holt S."/>
            <person name="Cochrane G."/>
            <person name="Meng A."/>
            <person name="Brown T."/>
            <person name="Cohen L."/>
        </authorList>
    </citation>
    <scope>NUCLEOTIDE SEQUENCE</scope>
    <source>
        <strain evidence="3">CCMP 769</strain>
    </source>
</reference>
<feature type="compositionally biased region" description="Basic and acidic residues" evidence="1">
    <location>
        <begin position="161"/>
        <end position="191"/>
    </location>
</feature>
<organism evidence="3">
    <name type="scientific">Rhodosorus marinus</name>
    <dbReference type="NCBI Taxonomy" id="101924"/>
    <lineage>
        <taxon>Eukaryota</taxon>
        <taxon>Rhodophyta</taxon>
        <taxon>Stylonematophyceae</taxon>
        <taxon>Stylonematales</taxon>
        <taxon>Stylonemataceae</taxon>
        <taxon>Rhodosorus</taxon>
    </lineage>
</organism>
<evidence type="ECO:0000313" key="2">
    <source>
        <dbReference type="EMBL" id="CAE0046734.1"/>
    </source>
</evidence>
<name>A0A7S2ZP73_9RHOD</name>
<dbReference type="EMBL" id="HBHW01019101">
    <property type="protein sequence ID" value="CAE0046736.1"/>
    <property type="molecule type" value="Transcribed_RNA"/>
</dbReference>
<dbReference type="EMBL" id="HBHW01019099">
    <property type="protein sequence ID" value="CAE0046734.1"/>
    <property type="molecule type" value="Transcribed_RNA"/>
</dbReference>